<organism evidence="2 3">
    <name type="scientific">Brevibacillus agri</name>
    <dbReference type="NCBI Taxonomy" id="51101"/>
    <lineage>
        <taxon>Bacteria</taxon>
        <taxon>Bacillati</taxon>
        <taxon>Bacillota</taxon>
        <taxon>Bacilli</taxon>
        <taxon>Bacillales</taxon>
        <taxon>Paenibacillaceae</taxon>
        <taxon>Brevibacillus</taxon>
    </lineage>
</organism>
<dbReference type="Proteomes" id="UP000317180">
    <property type="component" value="Unassembled WGS sequence"/>
</dbReference>
<comment type="caution">
    <text evidence="2">The sequence shown here is derived from an EMBL/GenBank/DDBJ whole genome shotgun (WGS) entry which is preliminary data.</text>
</comment>
<evidence type="ECO:0000313" key="2">
    <source>
        <dbReference type="EMBL" id="GED27778.1"/>
    </source>
</evidence>
<feature type="domain" description="DUF7687" evidence="1">
    <location>
        <begin position="3"/>
        <end position="203"/>
    </location>
</feature>
<name>A0ABQ0SVX2_9BACL</name>
<dbReference type="Pfam" id="PF24736">
    <property type="entry name" value="DUF7687"/>
    <property type="match status" value="1"/>
</dbReference>
<dbReference type="EMBL" id="BJOD01000049">
    <property type="protein sequence ID" value="GED27778.1"/>
    <property type="molecule type" value="Genomic_DNA"/>
</dbReference>
<proteinExistence type="predicted"/>
<gene>
    <name evidence="2" type="ORF">BAG01nite_38800</name>
</gene>
<protein>
    <recommendedName>
        <fullName evidence="1">DUF7687 domain-containing protein</fullName>
    </recommendedName>
</protein>
<evidence type="ECO:0000259" key="1">
    <source>
        <dbReference type="Pfam" id="PF24736"/>
    </source>
</evidence>
<keyword evidence="3" id="KW-1185">Reference proteome</keyword>
<accession>A0ABQ0SVX2</accession>
<reference evidence="2 3" key="1">
    <citation type="submission" date="2019-06" db="EMBL/GenBank/DDBJ databases">
        <title>Whole genome shotgun sequence of Brevibacillus agri NBRC 15538.</title>
        <authorList>
            <person name="Hosoyama A."/>
            <person name="Uohara A."/>
            <person name="Ohji S."/>
            <person name="Ichikawa N."/>
        </authorList>
    </citation>
    <scope>NUCLEOTIDE SEQUENCE [LARGE SCALE GENOMIC DNA]</scope>
    <source>
        <strain evidence="2 3">NBRC 15538</strain>
    </source>
</reference>
<evidence type="ECO:0000313" key="3">
    <source>
        <dbReference type="Proteomes" id="UP000317180"/>
    </source>
</evidence>
<dbReference type="InterPro" id="IPR056104">
    <property type="entry name" value="DUF7687"/>
</dbReference>
<sequence>MFMDVHTARAVFYKLQAELYEKNGYTCALPFNKQKGEKKDYAYFTGIVNILTEHTLRTYAKQNGLQYGRDVKFDDNPLSLSYITDEAGRLQGIMSRRFDGAYPGTENPLAIWEVKEYYYTTTFGSRIADGVYETQLDGFEINTISKETQKNIQHIYFIDDFNTWWNMGKSYLCRIVDMLHVGHVDEVIFGKEVLERWPKVLHELLAAHEVAVQGR</sequence>